<accession>A0AAV4IJ88</accession>
<protein>
    <submittedName>
        <fullName evidence="4">Uncharacterized protein</fullName>
    </submittedName>
</protein>
<dbReference type="EMBL" id="BMAT01006247">
    <property type="protein sequence ID" value="GFS08831.1"/>
    <property type="molecule type" value="Genomic_DNA"/>
</dbReference>
<reference evidence="4 5" key="1">
    <citation type="journal article" date="2021" name="Elife">
        <title>Chloroplast acquisition without the gene transfer in kleptoplastic sea slugs, Plakobranchus ocellatus.</title>
        <authorList>
            <person name="Maeda T."/>
            <person name="Takahashi S."/>
            <person name="Yoshida T."/>
            <person name="Shimamura S."/>
            <person name="Takaki Y."/>
            <person name="Nagai Y."/>
            <person name="Toyoda A."/>
            <person name="Suzuki Y."/>
            <person name="Arimoto A."/>
            <person name="Ishii H."/>
            <person name="Satoh N."/>
            <person name="Nishiyama T."/>
            <person name="Hasebe M."/>
            <person name="Maruyama T."/>
            <person name="Minagawa J."/>
            <person name="Obokata J."/>
            <person name="Shigenobu S."/>
        </authorList>
    </citation>
    <scope>NUCLEOTIDE SEQUENCE [LARGE SCALE GENOMIC DNA]</scope>
</reference>
<keyword evidence="2" id="KW-0472">Membrane</keyword>
<evidence type="ECO:0000256" key="2">
    <source>
        <dbReference type="SAM" id="Phobius"/>
    </source>
</evidence>
<proteinExistence type="predicted"/>
<keyword evidence="5" id="KW-1185">Reference proteome</keyword>
<dbReference type="Proteomes" id="UP000762676">
    <property type="component" value="Unassembled WGS sequence"/>
</dbReference>
<feature type="region of interest" description="Disordered" evidence="1">
    <location>
        <begin position="69"/>
        <end position="92"/>
    </location>
</feature>
<organism evidence="4 5">
    <name type="scientific">Elysia marginata</name>
    <dbReference type="NCBI Taxonomy" id="1093978"/>
    <lineage>
        <taxon>Eukaryota</taxon>
        <taxon>Metazoa</taxon>
        <taxon>Spiralia</taxon>
        <taxon>Lophotrochozoa</taxon>
        <taxon>Mollusca</taxon>
        <taxon>Gastropoda</taxon>
        <taxon>Heterobranchia</taxon>
        <taxon>Euthyneura</taxon>
        <taxon>Panpulmonata</taxon>
        <taxon>Sacoglossa</taxon>
        <taxon>Placobranchoidea</taxon>
        <taxon>Plakobranchidae</taxon>
        <taxon>Elysia</taxon>
    </lineage>
</organism>
<name>A0AAV4IJ88_9GAST</name>
<keyword evidence="2" id="KW-0812">Transmembrane</keyword>
<evidence type="ECO:0000313" key="4">
    <source>
        <dbReference type="EMBL" id="GFS08831.1"/>
    </source>
</evidence>
<evidence type="ECO:0000256" key="1">
    <source>
        <dbReference type="SAM" id="MobiDB-lite"/>
    </source>
</evidence>
<keyword evidence="2" id="KW-1133">Transmembrane helix</keyword>
<evidence type="ECO:0000256" key="3">
    <source>
        <dbReference type="SAM" id="SignalP"/>
    </source>
</evidence>
<comment type="caution">
    <text evidence="4">The sequence shown here is derived from an EMBL/GenBank/DDBJ whole genome shotgun (WGS) entry which is preliminary data.</text>
</comment>
<feature type="signal peptide" evidence="3">
    <location>
        <begin position="1"/>
        <end position="20"/>
    </location>
</feature>
<feature type="chain" id="PRO_5043831290" evidence="3">
    <location>
        <begin position="21"/>
        <end position="170"/>
    </location>
</feature>
<evidence type="ECO:0000313" key="5">
    <source>
        <dbReference type="Proteomes" id="UP000762676"/>
    </source>
</evidence>
<dbReference type="AlphaFoldDB" id="A0AAV4IJ88"/>
<keyword evidence="3" id="KW-0732">Signal</keyword>
<gene>
    <name evidence="4" type="ORF">ElyMa_003022600</name>
</gene>
<feature type="transmembrane region" description="Helical" evidence="2">
    <location>
        <begin position="30"/>
        <end position="49"/>
    </location>
</feature>
<sequence length="170" mass="18677">MHKYPNVIFFFYLFSTLIQGIDFVPLENYIAVVGFAGAIVVSCMGFSYFMGKANRANKKTEDAVYDAELTPGSGQSEWGKPGDYPGTDSPTARNVRFGGVYVEDTGEENFPTGENLWGTDFNAEFDADDAMSAYTEYSSVDPEPPAVAYKPAEGKGVAERIRKANGMLWK</sequence>